<dbReference type="PANTHER" id="PTHR11922:SF2">
    <property type="entry name" value="GMP SYNTHASE [GLUTAMINE-HYDROLYZING]"/>
    <property type="match status" value="1"/>
</dbReference>
<name>A0A2U2B6I9_9BACT</name>
<keyword evidence="5 9" id="KW-0332">GMP biosynthesis</keyword>
<evidence type="ECO:0000313" key="13">
    <source>
        <dbReference type="Proteomes" id="UP000244956"/>
    </source>
</evidence>
<dbReference type="RefSeq" id="WP_109265223.1">
    <property type="nucleotide sequence ID" value="NZ_QEWP01000012.1"/>
</dbReference>
<dbReference type="InterPro" id="IPR014729">
    <property type="entry name" value="Rossmann-like_a/b/a_fold"/>
</dbReference>
<dbReference type="FunFam" id="3.30.300.10:FF:000002">
    <property type="entry name" value="GMP synthase [glutamine-hydrolyzing]"/>
    <property type="match status" value="1"/>
</dbReference>
<feature type="active site" evidence="9">
    <location>
        <position position="167"/>
    </location>
</feature>
<keyword evidence="3 9" id="KW-0436">Ligase</keyword>
<evidence type="ECO:0000256" key="3">
    <source>
        <dbReference type="ARBA" id="ARBA00022598"/>
    </source>
</evidence>
<reference evidence="12 13" key="1">
    <citation type="submission" date="2018-05" db="EMBL/GenBank/DDBJ databases">
        <title>Marinilabilia rubrum sp. nov., isolated from saltern sediment.</title>
        <authorList>
            <person name="Zhang R."/>
        </authorList>
    </citation>
    <scope>NUCLEOTIDE SEQUENCE [LARGE SCALE GENOMIC DNA]</scope>
    <source>
        <strain evidence="12 13">WTE16</strain>
    </source>
</reference>
<dbReference type="GO" id="GO:0003921">
    <property type="term" value="F:GMP synthase activity"/>
    <property type="evidence" value="ECO:0007669"/>
    <property type="project" value="InterPro"/>
</dbReference>
<organism evidence="12 13">
    <name type="scientific">Marinilabilia rubra</name>
    <dbReference type="NCBI Taxonomy" id="2162893"/>
    <lineage>
        <taxon>Bacteria</taxon>
        <taxon>Pseudomonadati</taxon>
        <taxon>Bacteroidota</taxon>
        <taxon>Bacteroidia</taxon>
        <taxon>Marinilabiliales</taxon>
        <taxon>Marinilabiliaceae</taxon>
        <taxon>Marinilabilia</taxon>
    </lineage>
</organism>
<dbReference type="SUPFAM" id="SSF54810">
    <property type="entry name" value="GMP synthetase C-terminal dimerisation domain"/>
    <property type="match status" value="1"/>
</dbReference>
<evidence type="ECO:0000259" key="11">
    <source>
        <dbReference type="PROSITE" id="PS51553"/>
    </source>
</evidence>
<keyword evidence="6 9" id="KW-0658">Purine biosynthesis</keyword>
<evidence type="ECO:0000256" key="8">
    <source>
        <dbReference type="ARBA" id="ARBA00022962"/>
    </source>
</evidence>
<feature type="active site" description="Nucleophile" evidence="9">
    <location>
        <position position="79"/>
    </location>
</feature>
<dbReference type="PANTHER" id="PTHR11922">
    <property type="entry name" value="GMP SYNTHASE-RELATED"/>
    <property type="match status" value="1"/>
</dbReference>
<evidence type="ECO:0000256" key="9">
    <source>
        <dbReference type="HAMAP-Rule" id="MF_00344"/>
    </source>
</evidence>
<dbReference type="Pfam" id="PF00958">
    <property type="entry name" value="GMP_synt_C"/>
    <property type="match status" value="1"/>
</dbReference>
<dbReference type="Proteomes" id="UP000244956">
    <property type="component" value="Unassembled WGS sequence"/>
</dbReference>
<comment type="caution">
    <text evidence="12">The sequence shown here is derived from an EMBL/GenBank/DDBJ whole genome shotgun (WGS) entry which is preliminary data.</text>
</comment>
<evidence type="ECO:0000256" key="10">
    <source>
        <dbReference type="PROSITE-ProRule" id="PRU00886"/>
    </source>
</evidence>
<comment type="pathway">
    <text evidence="2 9">Purine metabolism; GMP biosynthesis; GMP from XMP (L-Gln route): step 1/1.</text>
</comment>
<dbReference type="SUPFAM" id="SSF52402">
    <property type="entry name" value="Adenine nucleotide alpha hydrolases-like"/>
    <property type="match status" value="1"/>
</dbReference>
<gene>
    <name evidence="9" type="primary">guaA</name>
    <name evidence="12" type="ORF">DDZ16_14615</name>
</gene>
<dbReference type="EMBL" id="QEWP01000012">
    <property type="protein sequence ID" value="PWD98689.1"/>
    <property type="molecule type" value="Genomic_DNA"/>
</dbReference>
<dbReference type="InterPro" id="IPR017926">
    <property type="entry name" value="GATASE"/>
</dbReference>
<dbReference type="GO" id="GO:0005829">
    <property type="term" value="C:cytosol"/>
    <property type="evidence" value="ECO:0007669"/>
    <property type="project" value="TreeGrafter"/>
</dbReference>
<keyword evidence="4 9" id="KW-0547">Nucleotide-binding</keyword>
<sequence length="509" mass="56811">MQEKILILDFGSQYTQLIARRVRELNVYCEIHPFNKYPGLDETVKGVILSGSPFSVRDKNAPVPDLSKIKGKLPLLGVCYGAQYLAQNYGGLVEASDSREYGRANMKYIDHESELFREIEVDSQVWMSHGDTIMKLPEDFRIIGSTSDVEVAAYQIEEETTFGIQFHPEVYHTTQGLQILNNFVVDVCGCRRDWTPASFVEETVEGLKKQLGDDKVVLGLSGGVDSSVAAMLLHKAIGTQLTCIFVDNGLLRKHEYENVLDSYKHMGLNVIGVDAKDLFLGELNGVSDPEKKRKIIGRVFIEVFDSEAKKIPGVKWLAQGTIYPDVIESVSVNGPSATIKSHHNVGGLPEKMHLKVVEPLKLLFKDEVRRVGHEMKISPTILGRHPFPGPGLAIRILGEITPEKVALLQEVDHIFIEGLRKHDLYDQVWQAGAMLLPVQSVGVMGDERTYESVVSLRAVTSTDGMTADWVHLPYEFLGKISSEIINRVRGVNRVVYDISSKPPATIEWE</sequence>
<dbReference type="NCBIfam" id="TIGR00884">
    <property type="entry name" value="guaA_Cterm"/>
    <property type="match status" value="1"/>
</dbReference>
<dbReference type="GO" id="GO:0005524">
    <property type="term" value="F:ATP binding"/>
    <property type="evidence" value="ECO:0007669"/>
    <property type="project" value="UniProtKB-UniRule"/>
</dbReference>
<evidence type="ECO:0000256" key="7">
    <source>
        <dbReference type="ARBA" id="ARBA00022840"/>
    </source>
</evidence>
<evidence type="ECO:0000256" key="5">
    <source>
        <dbReference type="ARBA" id="ARBA00022749"/>
    </source>
</evidence>
<accession>A0A2U2B6I9</accession>
<evidence type="ECO:0000256" key="4">
    <source>
        <dbReference type="ARBA" id="ARBA00022741"/>
    </source>
</evidence>
<dbReference type="NCBIfam" id="TIGR00888">
    <property type="entry name" value="guaA_Nterm"/>
    <property type="match status" value="1"/>
</dbReference>
<dbReference type="InterPro" id="IPR004739">
    <property type="entry name" value="GMP_synth_GATase"/>
</dbReference>
<dbReference type="FunFam" id="3.40.50.620:FF:000001">
    <property type="entry name" value="GMP synthase [glutamine-hydrolyzing]"/>
    <property type="match status" value="1"/>
</dbReference>
<dbReference type="PROSITE" id="PS51273">
    <property type="entry name" value="GATASE_TYPE_1"/>
    <property type="match status" value="1"/>
</dbReference>
<dbReference type="OrthoDB" id="9802219at2"/>
<keyword evidence="7 9" id="KW-0067">ATP-binding</keyword>
<protein>
    <recommendedName>
        <fullName evidence="9">GMP synthase [glutamine-hydrolyzing]</fullName>
        <ecNumber evidence="9">6.3.5.2</ecNumber>
    </recommendedName>
    <alternativeName>
        <fullName evidence="9">GMP synthetase</fullName>
    </alternativeName>
    <alternativeName>
        <fullName evidence="9">Glutamine amidotransferase</fullName>
    </alternativeName>
</protein>
<dbReference type="InterPro" id="IPR001674">
    <property type="entry name" value="GMP_synth_C"/>
</dbReference>
<feature type="binding site" evidence="10">
    <location>
        <begin position="221"/>
        <end position="227"/>
    </location>
    <ligand>
        <name>ATP</name>
        <dbReference type="ChEBI" id="CHEBI:30616"/>
    </ligand>
</feature>
<dbReference type="CDD" id="cd01997">
    <property type="entry name" value="GMP_synthase_C"/>
    <property type="match status" value="1"/>
</dbReference>
<dbReference type="InterPro" id="IPR025777">
    <property type="entry name" value="GMPS_ATP_PPase_dom"/>
</dbReference>
<dbReference type="AlphaFoldDB" id="A0A2U2B6I9"/>
<dbReference type="NCBIfam" id="NF000848">
    <property type="entry name" value="PRK00074.1"/>
    <property type="match status" value="1"/>
</dbReference>
<dbReference type="EC" id="6.3.5.2" evidence="9"/>
<dbReference type="InterPro" id="IPR022310">
    <property type="entry name" value="NAD/GMP_synthase"/>
</dbReference>
<evidence type="ECO:0000256" key="6">
    <source>
        <dbReference type="ARBA" id="ARBA00022755"/>
    </source>
</evidence>
<keyword evidence="13" id="KW-1185">Reference proteome</keyword>
<evidence type="ECO:0000256" key="2">
    <source>
        <dbReference type="ARBA" id="ARBA00005153"/>
    </source>
</evidence>
<dbReference type="Gene3D" id="3.40.50.880">
    <property type="match status" value="1"/>
</dbReference>
<comment type="catalytic activity">
    <reaction evidence="9">
        <text>XMP + L-glutamine + ATP + H2O = GMP + L-glutamate + AMP + diphosphate + 2 H(+)</text>
        <dbReference type="Rhea" id="RHEA:11680"/>
        <dbReference type="ChEBI" id="CHEBI:15377"/>
        <dbReference type="ChEBI" id="CHEBI:15378"/>
        <dbReference type="ChEBI" id="CHEBI:29985"/>
        <dbReference type="ChEBI" id="CHEBI:30616"/>
        <dbReference type="ChEBI" id="CHEBI:33019"/>
        <dbReference type="ChEBI" id="CHEBI:57464"/>
        <dbReference type="ChEBI" id="CHEBI:58115"/>
        <dbReference type="ChEBI" id="CHEBI:58359"/>
        <dbReference type="ChEBI" id="CHEBI:456215"/>
        <dbReference type="EC" id="6.3.5.2"/>
    </reaction>
</comment>
<dbReference type="SUPFAM" id="SSF52317">
    <property type="entry name" value="Class I glutamine amidotransferase-like"/>
    <property type="match status" value="1"/>
</dbReference>
<comment type="function">
    <text evidence="1 9">Catalyzes the synthesis of GMP from XMP.</text>
</comment>
<evidence type="ECO:0000313" key="12">
    <source>
        <dbReference type="EMBL" id="PWD98689.1"/>
    </source>
</evidence>
<proteinExistence type="inferred from homology"/>
<dbReference type="Pfam" id="PF00117">
    <property type="entry name" value="GATase"/>
    <property type="match status" value="1"/>
</dbReference>
<dbReference type="PRINTS" id="PR00096">
    <property type="entry name" value="GATASE"/>
</dbReference>
<dbReference type="HAMAP" id="MF_00344">
    <property type="entry name" value="GMP_synthase"/>
    <property type="match status" value="1"/>
</dbReference>
<keyword evidence="8 9" id="KW-0315">Glutamine amidotransferase</keyword>
<dbReference type="UniPathway" id="UPA00189">
    <property type="reaction ID" value="UER00296"/>
</dbReference>
<dbReference type="PROSITE" id="PS51553">
    <property type="entry name" value="GMPS_ATP_PPASE"/>
    <property type="match status" value="1"/>
</dbReference>
<dbReference type="Gene3D" id="3.40.50.620">
    <property type="entry name" value="HUPs"/>
    <property type="match status" value="1"/>
</dbReference>
<dbReference type="Gene3D" id="3.30.300.10">
    <property type="match status" value="1"/>
</dbReference>
<evidence type="ECO:0000256" key="1">
    <source>
        <dbReference type="ARBA" id="ARBA00002332"/>
    </source>
</evidence>
<dbReference type="InterPro" id="IPR022955">
    <property type="entry name" value="GMP_synthase"/>
</dbReference>
<feature type="domain" description="GMPS ATP-PPase" evidence="11">
    <location>
        <begin position="194"/>
        <end position="384"/>
    </location>
</feature>
<dbReference type="Pfam" id="PF02540">
    <property type="entry name" value="NAD_synthase"/>
    <property type="match status" value="1"/>
</dbReference>
<comment type="subunit">
    <text evidence="9">Homodimer.</text>
</comment>
<dbReference type="InterPro" id="IPR029062">
    <property type="entry name" value="Class_I_gatase-like"/>
</dbReference>
<feature type="active site" evidence="9">
    <location>
        <position position="169"/>
    </location>
</feature>
<dbReference type="FunFam" id="3.40.50.880:FF:000001">
    <property type="entry name" value="GMP synthase [glutamine-hydrolyzing]"/>
    <property type="match status" value="1"/>
</dbReference>
<dbReference type="CDD" id="cd01742">
    <property type="entry name" value="GATase1_GMP_Synthase"/>
    <property type="match status" value="1"/>
</dbReference>